<dbReference type="KEGG" id="mej:Q7A_1542"/>
<dbReference type="OrthoDB" id="5570310at2"/>
<keyword evidence="2" id="KW-0488">Methylation</keyword>
<organism evidence="7 8">
    <name type="scientific">Methylophaga nitratireducenticrescens</name>
    <dbReference type="NCBI Taxonomy" id="754476"/>
    <lineage>
        <taxon>Bacteria</taxon>
        <taxon>Pseudomonadati</taxon>
        <taxon>Pseudomonadota</taxon>
        <taxon>Gammaproteobacteria</taxon>
        <taxon>Thiotrichales</taxon>
        <taxon>Piscirickettsiaceae</taxon>
        <taxon>Methylophaga</taxon>
    </lineage>
</organism>
<dbReference type="Pfam" id="PF07963">
    <property type="entry name" value="N_methyl"/>
    <property type="match status" value="1"/>
</dbReference>
<evidence type="ECO:0000256" key="2">
    <source>
        <dbReference type="ARBA" id="ARBA00022481"/>
    </source>
</evidence>
<dbReference type="Proteomes" id="UP000009144">
    <property type="component" value="Chromosome"/>
</dbReference>
<name>I1XIZ9_METNJ</name>
<evidence type="ECO:0000256" key="1">
    <source>
        <dbReference type="ARBA" id="ARBA00004167"/>
    </source>
</evidence>
<comment type="subcellular location">
    <subcellularLocation>
        <location evidence="1">Membrane</location>
        <topology evidence="1">Single-pass membrane protein</topology>
    </subcellularLocation>
</comment>
<accession>I1XIZ9</accession>
<keyword evidence="4 6" id="KW-1133">Transmembrane helix</keyword>
<evidence type="ECO:0000256" key="5">
    <source>
        <dbReference type="ARBA" id="ARBA00023136"/>
    </source>
</evidence>
<dbReference type="AlphaFoldDB" id="I1XIZ9"/>
<dbReference type="SUPFAM" id="SSF54523">
    <property type="entry name" value="Pili subunits"/>
    <property type="match status" value="1"/>
</dbReference>
<dbReference type="GO" id="GO:0016020">
    <property type="term" value="C:membrane"/>
    <property type="evidence" value="ECO:0007669"/>
    <property type="project" value="UniProtKB-SubCell"/>
</dbReference>
<dbReference type="InterPro" id="IPR012902">
    <property type="entry name" value="N_methyl_site"/>
</dbReference>
<dbReference type="RefSeq" id="WP_014706741.1">
    <property type="nucleotide sequence ID" value="NC_017857.3"/>
</dbReference>
<evidence type="ECO:0008006" key="9">
    <source>
        <dbReference type="Google" id="ProtNLM"/>
    </source>
</evidence>
<keyword evidence="3 6" id="KW-0812">Transmembrane</keyword>
<proteinExistence type="predicted"/>
<dbReference type="HOGENOM" id="CLU_727238_0_0_6"/>
<evidence type="ECO:0000256" key="3">
    <source>
        <dbReference type="ARBA" id="ARBA00022692"/>
    </source>
</evidence>
<dbReference type="PROSITE" id="PS00409">
    <property type="entry name" value="PROKAR_NTER_METHYL"/>
    <property type="match status" value="1"/>
</dbReference>
<dbReference type="Gene3D" id="3.30.700.10">
    <property type="entry name" value="Glycoprotein, Type 4 Pilin"/>
    <property type="match status" value="1"/>
</dbReference>
<dbReference type="eggNOG" id="COG2165">
    <property type="taxonomic scope" value="Bacteria"/>
</dbReference>
<evidence type="ECO:0000313" key="7">
    <source>
        <dbReference type="EMBL" id="AFI84368.1"/>
    </source>
</evidence>
<dbReference type="EMBL" id="CP003390">
    <property type="protein sequence ID" value="AFI84368.1"/>
    <property type="molecule type" value="Genomic_DNA"/>
</dbReference>
<evidence type="ECO:0000313" key="8">
    <source>
        <dbReference type="Proteomes" id="UP000009144"/>
    </source>
</evidence>
<dbReference type="PANTHER" id="PTHR30093">
    <property type="entry name" value="GENERAL SECRETION PATHWAY PROTEIN G"/>
    <property type="match status" value="1"/>
</dbReference>
<dbReference type="PATRIC" id="fig|754476.3.peg.1522"/>
<sequence length="380" mass="39728">MNIKQMKSMVSRFRHADFSGVKDPVMRAKAQKLQAKQKGFTLLELLVVITLLAILATGALVAYDGAGDKAQSSKAANTTAVLDQGVRAYRAVTQAYPNQMDNLANPKVANAAATVSVAGNKAQIEDGFIPERLQRILGSLDLAAAASGVGGEFSDLEDYFESKFGMDEIQHVFGTGKGLNGAIGGGVEPNRAHNEGTNPPDGNNGAIETEYGDFGGGDADEPDYISILASQANKDNVTGTLDCTVGGEDITTTWWDPETESTGTADPLVINSINDALSTERCNLVLALGFGGDAAQATVDSAAGVIQAPTYSSANVNPAVNYSRYIGLFLLASGEKGDVDTTDGVNNLVAENFLPRPRLLGFIDTEGNTIDANIAAATQD</sequence>
<reference evidence="7 8" key="1">
    <citation type="journal article" date="2012" name="J. Bacteriol.">
        <title>Complete genome sequences of Methylophaga sp. strain JAM1 and Methylophaga sp. strain JAM7.</title>
        <authorList>
            <person name="Villeneuve C."/>
            <person name="Martineau C."/>
            <person name="Mauffrey F."/>
            <person name="Villemur R."/>
        </authorList>
    </citation>
    <scope>NUCLEOTIDE SEQUENCE [LARGE SCALE GENOMIC DNA]</scope>
    <source>
        <strain evidence="7 8">JAM1</strain>
    </source>
</reference>
<keyword evidence="8" id="KW-1185">Reference proteome</keyword>
<dbReference type="STRING" id="754476.Q7A_1542"/>
<keyword evidence="5 6" id="KW-0472">Membrane</keyword>
<dbReference type="PANTHER" id="PTHR30093:SF44">
    <property type="entry name" value="TYPE II SECRETION SYSTEM CORE PROTEIN G"/>
    <property type="match status" value="1"/>
</dbReference>
<dbReference type="InterPro" id="IPR045584">
    <property type="entry name" value="Pilin-like"/>
</dbReference>
<reference evidence="7 8" key="2">
    <citation type="journal article" date="2013" name="Int. J. Syst. Evol. Microbiol.">
        <title>Methylophaga nitratireducenticrescens sp. nov. and Methylophaga frappieri sp. nov., isolated from the biofilm of the methanol-fed denitrification system treating the seawater at the Montreal Biodome.</title>
        <authorList>
            <person name="Villeneuve C."/>
            <person name="Martineau C."/>
            <person name="Mauffrey F."/>
            <person name="Villemur R."/>
        </authorList>
    </citation>
    <scope>NUCLEOTIDE SEQUENCE [LARGE SCALE GENOMIC DNA]</scope>
    <source>
        <strain evidence="7 8">JAM1</strain>
    </source>
</reference>
<dbReference type="NCBIfam" id="TIGR02532">
    <property type="entry name" value="IV_pilin_GFxxxE"/>
    <property type="match status" value="1"/>
</dbReference>
<protein>
    <recommendedName>
        <fullName evidence="9">Prepilin-type N-terminal cleavage/methylation domain-containing protein</fullName>
    </recommendedName>
</protein>
<evidence type="ECO:0000256" key="4">
    <source>
        <dbReference type="ARBA" id="ARBA00022989"/>
    </source>
</evidence>
<feature type="transmembrane region" description="Helical" evidence="6">
    <location>
        <begin position="42"/>
        <end position="63"/>
    </location>
</feature>
<evidence type="ECO:0000256" key="6">
    <source>
        <dbReference type="SAM" id="Phobius"/>
    </source>
</evidence>
<gene>
    <name evidence="7" type="ordered locus">Q7A_1542</name>
</gene>